<evidence type="ECO:0000256" key="1">
    <source>
        <dbReference type="SAM" id="SignalP"/>
    </source>
</evidence>
<dbReference type="AlphaFoldDB" id="A0AA36BL24"/>
<feature type="signal peptide" evidence="1">
    <location>
        <begin position="1"/>
        <end position="20"/>
    </location>
</feature>
<proteinExistence type="predicted"/>
<organism evidence="2 3">
    <name type="scientific">Octopus vulgaris</name>
    <name type="common">Common octopus</name>
    <dbReference type="NCBI Taxonomy" id="6645"/>
    <lineage>
        <taxon>Eukaryota</taxon>
        <taxon>Metazoa</taxon>
        <taxon>Spiralia</taxon>
        <taxon>Lophotrochozoa</taxon>
        <taxon>Mollusca</taxon>
        <taxon>Cephalopoda</taxon>
        <taxon>Coleoidea</taxon>
        <taxon>Octopodiformes</taxon>
        <taxon>Octopoda</taxon>
        <taxon>Incirrata</taxon>
        <taxon>Octopodidae</taxon>
        <taxon>Octopus</taxon>
    </lineage>
</organism>
<evidence type="ECO:0000313" key="2">
    <source>
        <dbReference type="EMBL" id="CAI9736381.1"/>
    </source>
</evidence>
<dbReference type="EMBL" id="OX597831">
    <property type="protein sequence ID" value="CAI9736381.1"/>
    <property type="molecule type" value="Genomic_DNA"/>
</dbReference>
<name>A0AA36BL24_OCTVU</name>
<keyword evidence="1" id="KW-0732">Signal</keyword>
<reference evidence="2" key="1">
    <citation type="submission" date="2023-08" db="EMBL/GenBank/DDBJ databases">
        <authorList>
            <person name="Alioto T."/>
            <person name="Alioto T."/>
            <person name="Gomez Garrido J."/>
        </authorList>
    </citation>
    <scope>NUCLEOTIDE SEQUENCE</scope>
</reference>
<accession>A0AA36BL24</accession>
<gene>
    <name evidence="2" type="ORF">OCTVUL_1B001689</name>
</gene>
<feature type="chain" id="PRO_5041219543" evidence="1">
    <location>
        <begin position="21"/>
        <end position="338"/>
    </location>
</feature>
<dbReference type="Proteomes" id="UP001162480">
    <property type="component" value="Chromosome 18"/>
</dbReference>
<keyword evidence="3" id="KW-1185">Reference proteome</keyword>
<protein>
    <submittedName>
        <fullName evidence="2">Uncharacterized protein</fullName>
    </submittedName>
</protein>
<evidence type="ECO:0000313" key="3">
    <source>
        <dbReference type="Proteomes" id="UP001162480"/>
    </source>
</evidence>
<sequence>MTTRIVILLVFVIALTENTAKGISKTDEEVVNEVLRLRTPDEVIEEAENDPTFWYERNVRFELAATFGKLQFESLKMLDENLKVTSIFLKVDIAFQRSGVVSKYAGNVTVTKNQEIRKKLRQYLQVFDTANIFKKLDETREINPRFEIAASFGRLTFESLKLMDKYLQMMVSGVMKAIKDMKVSSWEELLDYFDKVPYLKMFNSTRDGFHEGMIRFIQDPSILYETKIDIRKIALVAATQAFKYDIEHLITEVDTQTVSVMDMAILRFPDASRPYFQVFVIKLQVRRSNFRVLWKRIGSSTVIGRFNAIKYRPNKEYMKHLKKKTQDVLMADIEDLFS</sequence>